<evidence type="ECO:0000313" key="2">
    <source>
        <dbReference type="Proteomes" id="UP000015527"/>
    </source>
</evidence>
<dbReference type="EMBL" id="ATHL01000153">
    <property type="protein sequence ID" value="EQB07607.1"/>
    <property type="molecule type" value="Genomic_DNA"/>
</dbReference>
<keyword evidence="2" id="KW-1185">Reference proteome</keyword>
<dbReference type="AlphaFoldDB" id="T0H3S7"/>
<proteinExistence type="predicted"/>
<comment type="caution">
    <text evidence="1">The sequence shown here is derived from an EMBL/GenBank/DDBJ whole genome shotgun (WGS) entry which is preliminary data.</text>
</comment>
<organism evidence="1 2">
    <name type="scientific">Novosphingobium lindaniclasticum LE124</name>
    <dbReference type="NCBI Taxonomy" id="1096930"/>
    <lineage>
        <taxon>Bacteria</taxon>
        <taxon>Pseudomonadati</taxon>
        <taxon>Pseudomonadota</taxon>
        <taxon>Alphaproteobacteria</taxon>
        <taxon>Sphingomonadales</taxon>
        <taxon>Sphingomonadaceae</taxon>
        <taxon>Novosphingobium</taxon>
    </lineage>
</organism>
<evidence type="ECO:0000313" key="1">
    <source>
        <dbReference type="EMBL" id="EQB07607.1"/>
    </source>
</evidence>
<protein>
    <submittedName>
        <fullName evidence="1">Uncharacterized protein</fullName>
    </submittedName>
</protein>
<sequence>MDMPSTAILLAVELTDTGPDLIDPIVVGVFGACLVKRGLWRPRTNSAARGFDPSRH</sequence>
<name>T0H3S7_9SPHN</name>
<reference evidence="1 2" key="1">
    <citation type="journal article" date="2013" name="Genome Announc.">
        <title>Genome Sequence of Novosphingobium lindaniclasticum LE124T, Isolated from a Hexachlorocyclohexane Dumpsite.</title>
        <authorList>
            <person name="Saxena A."/>
            <person name="Nayyar N."/>
            <person name="Sangwan N."/>
            <person name="Kumari R."/>
            <person name="Khurana J.P."/>
            <person name="Lal R."/>
        </authorList>
    </citation>
    <scope>NUCLEOTIDE SEQUENCE [LARGE SCALE GENOMIC DNA]</scope>
    <source>
        <strain evidence="1 2">LE124</strain>
    </source>
</reference>
<dbReference type="Proteomes" id="UP000015527">
    <property type="component" value="Unassembled WGS sequence"/>
</dbReference>
<gene>
    <name evidence="1" type="ORF">L284_22375</name>
</gene>
<accession>T0H3S7</accession>